<dbReference type="SMART" id="SM00267">
    <property type="entry name" value="GGDEF"/>
    <property type="match status" value="1"/>
</dbReference>
<feature type="transmembrane region" description="Helical" evidence="2">
    <location>
        <begin position="205"/>
        <end position="231"/>
    </location>
</feature>
<name>A0ABW9ZHC9_9HYPH</name>
<evidence type="ECO:0000256" key="2">
    <source>
        <dbReference type="SAM" id="Phobius"/>
    </source>
</evidence>
<dbReference type="SUPFAM" id="SSF55073">
    <property type="entry name" value="Nucleotide cyclase"/>
    <property type="match status" value="1"/>
</dbReference>
<dbReference type="RefSeq" id="WP_161676264.1">
    <property type="nucleotide sequence ID" value="NZ_JAABLP010000003.1"/>
</dbReference>
<reference evidence="6 7" key="1">
    <citation type="submission" date="2020-01" db="EMBL/GenBank/DDBJ databases">
        <authorList>
            <person name="Peng S.Y."/>
            <person name="Li J."/>
            <person name="Wang M."/>
            <person name="Wang L."/>
            <person name="Wang C.Q."/>
            <person name="Wang J.R."/>
        </authorList>
    </citation>
    <scope>NUCLEOTIDE SEQUENCE [LARGE SCALE GENOMIC DNA]</scope>
    <source>
        <strain evidence="6 7">XCT-34</strain>
    </source>
</reference>
<evidence type="ECO:0000259" key="5">
    <source>
        <dbReference type="PROSITE" id="PS50887"/>
    </source>
</evidence>
<keyword evidence="2" id="KW-1133">Transmembrane helix</keyword>
<evidence type="ECO:0000259" key="4">
    <source>
        <dbReference type="PROSITE" id="PS50883"/>
    </source>
</evidence>
<feature type="domain" description="EAL" evidence="4">
    <location>
        <begin position="546"/>
        <end position="796"/>
    </location>
</feature>
<dbReference type="SUPFAM" id="SSF55785">
    <property type="entry name" value="PYP-like sensor domain (PAS domain)"/>
    <property type="match status" value="1"/>
</dbReference>
<dbReference type="PROSITE" id="PS50887">
    <property type="entry name" value="GGDEF"/>
    <property type="match status" value="1"/>
</dbReference>
<dbReference type="InterPro" id="IPR029787">
    <property type="entry name" value="Nucleotide_cyclase"/>
</dbReference>
<dbReference type="Pfam" id="PF00563">
    <property type="entry name" value="EAL"/>
    <property type="match status" value="1"/>
</dbReference>
<dbReference type="InterPro" id="IPR000014">
    <property type="entry name" value="PAS"/>
</dbReference>
<feature type="transmembrane region" description="Helical" evidence="2">
    <location>
        <begin position="129"/>
        <end position="149"/>
    </location>
</feature>
<dbReference type="InterPro" id="IPR013656">
    <property type="entry name" value="PAS_4"/>
</dbReference>
<keyword evidence="2" id="KW-0812">Transmembrane</keyword>
<dbReference type="PANTHER" id="PTHR44757:SF2">
    <property type="entry name" value="BIOFILM ARCHITECTURE MAINTENANCE PROTEIN MBAA"/>
    <property type="match status" value="1"/>
</dbReference>
<dbReference type="Proteomes" id="UP000541347">
    <property type="component" value="Unassembled WGS sequence"/>
</dbReference>
<dbReference type="PANTHER" id="PTHR44757">
    <property type="entry name" value="DIGUANYLATE CYCLASE DGCP"/>
    <property type="match status" value="1"/>
</dbReference>
<dbReference type="InterPro" id="IPR052155">
    <property type="entry name" value="Biofilm_reg_signaling"/>
</dbReference>
<dbReference type="SUPFAM" id="SSF141868">
    <property type="entry name" value="EAL domain-like"/>
    <property type="match status" value="1"/>
</dbReference>
<comment type="caution">
    <text evidence="6">The sequence shown here is derived from an EMBL/GenBank/DDBJ whole genome shotgun (WGS) entry which is preliminary data.</text>
</comment>
<dbReference type="EMBL" id="JAABLP010000003">
    <property type="protein sequence ID" value="NBN64257.1"/>
    <property type="molecule type" value="Genomic_DNA"/>
</dbReference>
<evidence type="ECO:0000313" key="7">
    <source>
        <dbReference type="Proteomes" id="UP000541347"/>
    </source>
</evidence>
<dbReference type="PROSITE" id="PS50883">
    <property type="entry name" value="EAL"/>
    <property type="match status" value="1"/>
</dbReference>
<dbReference type="Gene3D" id="3.30.450.20">
    <property type="entry name" value="PAS domain"/>
    <property type="match status" value="1"/>
</dbReference>
<feature type="transmembrane region" description="Helical" evidence="2">
    <location>
        <begin position="182"/>
        <end position="199"/>
    </location>
</feature>
<dbReference type="InterPro" id="IPR035965">
    <property type="entry name" value="PAS-like_dom_sf"/>
</dbReference>
<dbReference type="InterPro" id="IPR000160">
    <property type="entry name" value="GGDEF_dom"/>
</dbReference>
<dbReference type="InterPro" id="IPR000700">
    <property type="entry name" value="PAS-assoc_C"/>
</dbReference>
<evidence type="ECO:0000313" key="6">
    <source>
        <dbReference type="EMBL" id="NBN64257.1"/>
    </source>
</evidence>
<organism evidence="6 7">
    <name type="scientific">Pannonibacter tanglangensis</name>
    <dbReference type="NCBI Taxonomy" id="2750084"/>
    <lineage>
        <taxon>Bacteria</taxon>
        <taxon>Pseudomonadati</taxon>
        <taxon>Pseudomonadota</taxon>
        <taxon>Alphaproteobacteria</taxon>
        <taxon>Hyphomicrobiales</taxon>
        <taxon>Stappiaceae</taxon>
        <taxon>Pannonibacter</taxon>
    </lineage>
</organism>
<dbReference type="NCBIfam" id="TIGR00254">
    <property type="entry name" value="GGDEF"/>
    <property type="match status" value="1"/>
</dbReference>
<dbReference type="CDD" id="cd01948">
    <property type="entry name" value="EAL"/>
    <property type="match status" value="1"/>
</dbReference>
<dbReference type="CDD" id="cd01949">
    <property type="entry name" value="GGDEF"/>
    <property type="match status" value="1"/>
</dbReference>
<feature type="domain" description="GGDEF" evidence="5">
    <location>
        <begin position="405"/>
        <end position="537"/>
    </location>
</feature>
<feature type="domain" description="PAC" evidence="3">
    <location>
        <begin position="317"/>
        <end position="373"/>
    </location>
</feature>
<accession>A0ABW9ZHC9</accession>
<dbReference type="InterPro" id="IPR043128">
    <property type="entry name" value="Rev_trsase/Diguanyl_cyclase"/>
</dbReference>
<feature type="compositionally biased region" description="Low complexity" evidence="1">
    <location>
        <begin position="801"/>
        <end position="820"/>
    </location>
</feature>
<dbReference type="PROSITE" id="PS50113">
    <property type="entry name" value="PAC"/>
    <property type="match status" value="1"/>
</dbReference>
<proteinExistence type="predicted"/>
<feature type="region of interest" description="Disordered" evidence="1">
    <location>
        <begin position="801"/>
        <end position="833"/>
    </location>
</feature>
<dbReference type="Gene3D" id="3.20.20.450">
    <property type="entry name" value="EAL domain"/>
    <property type="match status" value="1"/>
</dbReference>
<dbReference type="Pfam" id="PF08448">
    <property type="entry name" value="PAS_4"/>
    <property type="match status" value="1"/>
</dbReference>
<evidence type="ECO:0000256" key="1">
    <source>
        <dbReference type="SAM" id="MobiDB-lite"/>
    </source>
</evidence>
<feature type="transmembrane region" description="Helical" evidence="2">
    <location>
        <begin position="155"/>
        <end position="175"/>
    </location>
</feature>
<evidence type="ECO:0000259" key="3">
    <source>
        <dbReference type="PROSITE" id="PS50113"/>
    </source>
</evidence>
<keyword evidence="7" id="KW-1185">Reference proteome</keyword>
<dbReference type="InterPro" id="IPR001633">
    <property type="entry name" value="EAL_dom"/>
</dbReference>
<dbReference type="NCBIfam" id="TIGR00229">
    <property type="entry name" value="sensory_box"/>
    <property type="match status" value="1"/>
</dbReference>
<protein>
    <submittedName>
        <fullName evidence="6">EAL domain-containing protein</fullName>
    </submittedName>
</protein>
<keyword evidence="2" id="KW-0472">Membrane</keyword>
<dbReference type="Pfam" id="PF00990">
    <property type="entry name" value="GGDEF"/>
    <property type="match status" value="1"/>
</dbReference>
<dbReference type="InterPro" id="IPR035919">
    <property type="entry name" value="EAL_sf"/>
</dbReference>
<gene>
    <name evidence="6" type="ORF">GWI71_11245</name>
</gene>
<sequence>MVNNDWGAGRWLARLRGILPSRVLPERSDSAIERLALSVAFGGTSGDHALTRRVHAAQVGAVIRLAPYTFSANVFNLVIILYALAGSVPLWAQLLWAGAILSTQFVALRGWWRSLRQPVEAASPRALRAVTIHASILSALWTLGPLGLMMTDDPANLLLIACVSTGLICAGGFALATVPMAATAWVVITALAAAGTLLIEDLSVSLSILLLLCTYCLIVLGSVISTARLFVSRFLVEAELQQRGEVIHLLLNDFEQSSSDWLWETDAEGVLQRASSRFSDVAGVPVARLQGHRLQDLKSEARDPANSWTILDEMMTHHQPFREHHVPVRVNGELRWWSLTGRPDFDERGRFRGYRGVGSDVTEARRARDLVTYMAEHDPLTGVGNRNWLLSRANDAMAESYANGTSVSLLMVDLDNFKAINDTRGHPVGDEILNRVAQRFRTVCEGRADLARIGGDEFAVLHMSEHREETERLANDLIDVLKSPITTEHGHHALGATIGIATAPRHADTIEDLMRVADIALYRAKRGGRGQALYFELEMERELRERRELENALRYTLERGGLSLAFQPIVSARSGEVVSCEALLRWEDPVVGSVPPSLFVPVAEEAGLIVPIGAWVLREACRRAMEEGAGIDIAVNLSPLQFAAPGLVDTVRAALAETGLPPERLILEITESVLIQDFGSTSTTLSELSALGVRIALDDFGTGYSSLSYLRQYRFDRIKIDRSFVAEIGRGGESVAIISAVIILARSLDMEVTAEGVESEAQAEMLRLMGCDSLQGYYFGRPASAFPQALAEAGREAARGGLAPMRALSQGQSSGQAQGQPRVKSRGEGRGRA</sequence>
<dbReference type="SMART" id="SM00052">
    <property type="entry name" value="EAL"/>
    <property type="match status" value="1"/>
</dbReference>
<dbReference type="Gene3D" id="3.30.70.270">
    <property type="match status" value="1"/>
</dbReference>